<name>A0AAW1J795_SAPOF</name>
<gene>
    <name evidence="1" type="ORF">RND81_08G096600</name>
</gene>
<sequence>MEADASLEMLGKSRSRQLISYTMRNSNCVKLNLVLVASYQYFENIWNFLKAFEELKLPAFEALDLKRCLVVEKDEPIKSVSATSLFDSWASIPVAYGSIPVPQTFAVDFS</sequence>
<dbReference type="Proteomes" id="UP001443914">
    <property type="component" value="Unassembled WGS sequence"/>
</dbReference>
<evidence type="ECO:0000313" key="2">
    <source>
        <dbReference type="Proteomes" id="UP001443914"/>
    </source>
</evidence>
<dbReference type="EMBL" id="JBDFQZ010000008">
    <property type="protein sequence ID" value="KAK9698330.1"/>
    <property type="molecule type" value="Genomic_DNA"/>
</dbReference>
<protein>
    <recommendedName>
        <fullName evidence="3">CRAL-TRIO domain-containing protein</fullName>
    </recommendedName>
</protein>
<keyword evidence="2" id="KW-1185">Reference proteome</keyword>
<organism evidence="1 2">
    <name type="scientific">Saponaria officinalis</name>
    <name type="common">Common soapwort</name>
    <name type="synonym">Lychnis saponaria</name>
    <dbReference type="NCBI Taxonomy" id="3572"/>
    <lineage>
        <taxon>Eukaryota</taxon>
        <taxon>Viridiplantae</taxon>
        <taxon>Streptophyta</taxon>
        <taxon>Embryophyta</taxon>
        <taxon>Tracheophyta</taxon>
        <taxon>Spermatophyta</taxon>
        <taxon>Magnoliopsida</taxon>
        <taxon>eudicotyledons</taxon>
        <taxon>Gunneridae</taxon>
        <taxon>Pentapetalae</taxon>
        <taxon>Caryophyllales</taxon>
        <taxon>Caryophyllaceae</taxon>
        <taxon>Caryophylleae</taxon>
        <taxon>Saponaria</taxon>
    </lineage>
</organism>
<accession>A0AAW1J795</accession>
<proteinExistence type="predicted"/>
<reference evidence="1" key="1">
    <citation type="submission" date="2024-03" db="EMBL/GenBank/DDBJ databases">
        <title>WGS assembly of Saponaria officinalis var. Norfolk2.</title>
        <authorList>
            <person name="Jenkins J."/>
            <person name="Shu S."/>
            <person name="Grimwood J."/>
            <person name="Barry K."/>
            <person name="Goodstein D."/>
            <person name="Schmutz J."/>
            <person name="Leebens-Mack J."/>
            <person name="Osbourn A."/>
        </authorList>
    </citation>
    <scope>NUCLEOTIDE SEQUENCE [LARGE SCALE GENOMIC DNA]</scope>
    <source>
        <strain evidence="1">JIC</strain>
    </source>
</reference>
<dbReference type="AlphaFoldDB" id="A0AAW1J795"/>
<evidence type="ECO:0008006" key="3">
    <source>
        <dbReference type="Google" id="ProtNLM"/>
    </source>
</evidence>
<evidence type="ECO:0000313" key="1">
    <source>
        <dbReference type="EMBL" id="KAK9698330.1"/>
    </source>
</evidence>
<comment type="caution">
    <text evidence="1">The sequence shown here is derived from an EMBL/GenBank/DDBJ whole genome shotgun (WGS) entry which is preliminary data.</text>
</comment>